<comment type="caution">
    <text evidence="2">The sequence shown here is derived from an EMBL/GenBank/DDBJ whole genome shotgun (WGS) entry which is preliminary data.</text>
</comment>
<organism evidence="2 3">
    <name type="scientific">Synchytrium endobioticum</name>
    <dbReference type="NCBI Taxonomy" id="286115"/>
    <lineage>
        <taxon>Eukaryota</taxon>
        <taxon>Fungi</taxon>
        <taxon>Fungi incertae sedis</taxon>
        <taxon>Chytridiomycota</taxon>
        <taxon>Chytridiomycota incertae sedis</taxon>
        <taxon>Chytridiomycetes</taxon>
        <taxon>Synchytriales</taxon>
        <taxon>Synchytriaceae</taxon>
        <taxon>Synchytrium</taxon>
    </lineage>
</organism>
<name>A0A507CMJ9_9FUNG</name>
<sequence length="72" mass="8045">MVKSFNINLVIILTALITTIGTAPVWNDDAIIAATRKMYRAATDTVVHRERDVAAKSVRSRLSTEYITESHQ</sequence>
<reference evidence="2 3" key="1">
    <citation type="journal article" date="2019" name="Sci. Rep.">
        <title>Comparative genomics of chytrid fungi reveal insights into the obligate biotrophic and pathogenic lifestyle of Synchytrium endobioticum.</title>
        <authorList>
            <person name="van de Vossenberg B.T.L.H."/>
            <person name="Warris S."/>
            <person name="Nguyen H.D.T."/>
            <person name="van Gent-Pelzer M.P.E."/>
            <person name="Joly D.L."/>
            <person name="van de Geest H.C."/>
            <person name="Bonants P.J.M."/>
            <person name="Smith D.S."/>
            <person name="Levesque C.A."/>
            <person name="van der Lee T.A.J."/>
        </authorList>
    </citation>
    <scope>NUCLEOTIDE SEQUENCE [LARGE SCALE GENOMIC DNA]</scope>
    <source>
        <strain evidence="2 3">LEV6574</strain>
    </source>
</reference>
<gene>
    <name evidence="2" type="ORF">SeLEV6574_g06597</name>
</gene>
<accession>A0A507CMJ9</accession>
<evidence type="ECO:0000313" key="3">
    <source>
        <dbReference type="Proteomes" id="UP000320475"/>
    </source>
</evidence>
<protein>
    <submittedName>
        <fullName evidence="2">Uncharacterized protein</fullName>
    </submittedName>
</protein>
<dbReference type="AlphaFoldDB" id="A0A507CMJ9"/>
<dbReference type="Proteomes" id="UP000320475">
    <property type="component" value="Unassembled WGS sequence"/>
</dbReference>
<keyword evidence="1" id="KW-0732">Signal</keyword>
<evidence type="ECO:0000313" key="2">
    <source>
        <dbReference type="EMBL" id="TPX40476.1"/>
    </source>
</evidence>
<feature type="signal peptide" evidence="1">
    <location>
        <begin position="1"/>
        <end position="22"/>
    </location>
</feature>
<proteinExistence type="predicted"/>
<feature type="chain" id="PRO_5021346815" evidence="1">
    <location>
        <begin position="23"/>
        <end position="72"/>
    </location>
</feature>
<evidence type="ECO:0000256" key="1">
    <source>
        <dbReference type="SAM" id="SignalP"/>
    </source>
</evidence>
<dbReference type="EMBL" id="QEAM01000386">
    <property type="protein sequence ID" value="TPX40476.1"/>
    <property type="molecule type" value="Genomic_DNA"/>
</dbReference>